<accession>A0A914VIP9</accession>
<sequence>MIRSAEPKRSALCCLKPDYPITGQSLCAASLVALSPPADLIVESAAAIPFSFGVLRDLVGFIAGAAARRRSPEEDRVVGSA</sequence>
<keyword evidence="1" id="KW-1185">Reference proteome</keyword>
<name>A0A914VIP9_9BILA</name>
<protein>
    <submittedName>
        <fullName evidence="2">Uncharacterized protein</fullName>
    </submittedName>
</protein>
<dbReference type="WBParaSite" id="PSAMB.scaffold200size66654.g3157.t1">
    <property type="protein sequence ID" value="PSAMB.scaffold200size66654.g3157.t1"/>
    <property type="gene ID" value="PSAMB.scaffold200size66654.g3157"/>
</dbReference>
<proteinExistence type="predicted"/>
<reference evidence="2" key="1">
    <citation type="submission" date="2022-11" db="UniProtKB">
        <authorList>
            <consortium name="WormBaseParasite"/>
        </authorList>
    </citation>
    <scope>IDENTIFICATION</scope>
</reference>
<organism evidence="1 2">
    <name type="scientific">Plectus sambesii</name>
    <dbReference type="NCBI Taxonomy" id="2011161"/>
    <lineage>
        <taxon>Eukaryota</taxon>
        <taxon>Metazoa</taxon>
        <taxon>Ecdysozoa</taxon>
        <taxon>Nematoda</taxon>
        <taxon>Chromadorea</taxon>
        <taxon>Plectida</taxon>
        <taxon>Plectina</taxon>
        <taxon>Plectoidea</taxon>
        <taxon>Plectidae</taxon>
        <taxon>Plectus</taxon>
    </lineage>
</organism>
<dbReference type="AlphaFoldDB" id="A0A914VIP9"/>
<evidence type="ECO:0000313" key="2">
    <source>
        <dbReference type="WBParaSite" id="PSAMB.scaffold200size66654.g3157.t1"/>
    </source>
</evidence>
<evidence type="ECO:0000313" key="1">
    <source>
        <dbReference type="Proteomes" id="UP000887566"/>
    </source>
</evidence>
<dbReference type="Proteomes" id="UP000887566">
    <property type="component" value="Unplaced"/>
</dbReference>